<protein>
    <submittedName>
        <fullName evidence="1">Uncharacterized protein</fullName>
    </submittedName>
</protein>
<dbReference type="Proteomes" id="UP000239872">
    <property type="component" value="Unassembled WGS sequence"/>
</dbReference>
<keyword evidence="2" id="KW-1185">Reference proteome</keyword>
<dbReference type="AlphaFoldDB" id="A0A2S7SRR6"/>
<reference evidence="1 2" key="1">
    <citation type="submission" date="2018-01" db="EMBL/GenBank/DDBJ databases">
        <title>A novel member of the phylum Bacteroidetes isolated from glacier ice.</title>
        <authorList>
            <person name="Liu Q."/>
            <person name="Xin Y.-H."/>
        </authorList>
    </citation>
    <scope>NUCLEOTIDE SEQUENCE [LARGE SCALE GENOMIC DNA]</scope>
    <source>
        <strain evidence="1 2">RB1R16</strain>
    </source>
</reference>
<dbReference type="EMBL" id="PPSL01000005">
    <property type="protein sequence ID" value="PQJ09602.1"/>
    <property type="molecule type" value="Genomic_DNA"/>
</dbReference>
<accession>A0A2S7SRR6</accession>
<gene>
    <name evidence="1" type="ORF">CJD36_016820</name>
</gene>
<sequence>MNEKMTTIKIIKGFFNEKIANRIKSTQEVLAIEQGLDIVNIDVVEACVLCNKNTWFKSKVRAIGKPVVGQFMVVIYYKVSENFVALPIQSKQNAAKRILTTIKAVVSITITEAAQKAKEILKRLSVANNTHLVTTLSNIFPALQSYYTPIAA</sequence>
<name>A0A2S7SRR6_9BACT</name>
<proteinExistence type="predicted"/>
<comment type="caution">
    <text evidence="1">The sequence shown here is derived from an EMBL/GenBank/DDBJ whole genome shotgun (WGS) entry which is preliminary data.</text>
</comment>
<organism evidence="1 2">
    <name type="scientific">Flavipsychrobacter stenotrophus</name>
    <dbReference type="NCBI Taxonomy" id="2077091"/>
    <lineage>
        <taxon>Bacteria</taxon>
        <taxon>Pseudomonadati</taxon>
        <taxon>Bacteroidota</taxon>
        <taxon>Chitinophagia</taxon>
        <taxon>Chitinophagales</taxon>
        <taxon>Chitinophagaceae</taxon>
        <taxon>Flavipsychrobacter</taxon>
    </lineage>
</organism>
<evidence type="ECO:0000313" key="1">
    <source>
        <dbReference type="EMBL" id="PQJ09602.1"/>
    </source>
</evidence>
<evidence type="ECO:0000313" key="2">
    <source>
        <dbReference type="Proteomes" id="UP000239872"/>
    </source>
</evidence>